<dbReference type="InterPro" id="IPR023620">
    <property type="entry name" value="SmpB"/>
</dbReference>
<dbReference type="CDD" id="cd09294">
    <property type="entry name" value="SmpB"/>
    <property type="match status" value="1"/>
</dbReference>
<dbReference type="AlphaFoldDB" id="A0A2H0YLT5"/>
<comment type="subcellular location">
    <subcellularLocation>
        <location evidence="3">Cytoplasm</location>
    </subcellularLocation>
    <text evidence="3">The tmRNA-SmpB complex associates with stalled 70S ribosomes.</text>
</comment>
<dbReference type="PROSITE" id="PS01317">
    <property type="entry name" value="SSRP"/>
    <property type="match status" value="1"/>
</dbReference>
<reference evidence="5" key="1">
    <citation type="submission" date="2017-09" db="EMBL/GenBank/DDBJ databases">
        <title>Depth-based differentiation of microbial function through sediment-hosted aquifers and enrichment of novel symbionts in the deep terrestrial subsurface.</title>
        <authorList>
            <person name="Probst A.J."/>
            <person name="Ladd B."/>
            <person name="Jarett J.K."/>
            <person name="Geller-Mcgrath D.E."/>
            <person name="Sieber C.M.K."/>
            <person name="Emerson J.B."/>
            <person name="Anantharaman K."/>
            <person name="Thomas B.C."/>
            <person name="Malmstrom R."/>
            <person name="Stieglmeier M."/>
            <person name="Klingl A."/>
            <person name="Woyke T."/>
            <person name="Ryan C.M."/>
            <person name="Banfield J.F."/>
        </authorList>
    </citation>
    <scope>NUCLEOTIDE SEQUENCE [LARGE SCALE GENOMIC DNA]</scope>
</reference>
<evidence type="ECO:0000256" key="3">
    <source>
        <dbReference type="HAMAP-Rule" id="MF_00023"/>
    </source>
</evidence>
<accession>A0A2H0YLT5</accession>
<sequence length="149" mass="17393">MRILSENRKAYFNYKILERFEAGISLLGQEVKSLRTRGLGLAGSYVVLRDGEVFWLGANIPPYQPKNAPPDYEPERSRKLLLRKSEIKRLIGKANQKGLTLIPLKLYTKNGKIKLEFASAKGMKRFDKREKIKKREFQREKERLLKERG</sequence>
<keyword evidence="2 3" id="KW-0694">RNA-binding</keyword>
<dbReference type="HAMAP" id="MF_00023">
    <property type="entry name" value="SmpB"/>
    <property type="match status" value="1"/>
</dbReference>
<gene>
    <name evidence="3" type="primary">smpB</name>
    <name evidence="4" type="ORF">COT33_01790</name>
</gene>
<dbReference type="Gene3D" id="2.40.280.10">
    <property type="match status" value="1"/>
</dbReference>
<protein>
    <recommendedName>
        <fullName evidence="3">SsrA-binding protein</fullName>
    </recommendedName>
    <alternativeName>
        <fullName evidence="3">Small protein B</fullName>
    </alternativeName>
</protein>
<organism evidence="4 5">
    <name type="scientific">Candidatus Nealsonbacteria bacterium CG08_land_8_20_14_0_20_38_20</name>
    <dbReference type="NCBI Taxonomy" id="1974705"/>
    <lineage>
        <taxon>Bacteria</taxon>
        <taxon>Candidatus Nealsoniibacteriota</taxon>
    </lineage>
</organism>
<dbReference type="GO" id="GO:0070930">
    <property type="term" value="P:trans-translation-dependent protein tagging"/>
    <property type="evidence" value="ECO:0007669"/>
    <property type="project" value="TreeGrafter"/>
</dbReference>
<dbReference type="PANTHER" id="PTHR30308:SF2">
    <property type="entry name" value="SSRA-BINDING PROTEIN"/>
    <property type="match status" value="1"/>
</dbReference>
<evidence type="ECO:0000256" key="1">
    <source>
        <dbReference type="ARBA" id="ARBA00022490"/>
    </source>
</evidence>
<dbReference type="Proteomes" id="UP000230088">
    <property type="component" value="Unassembled WGS sequence"/>
</dbReference>
<evidence type="ECO:0000256" key="2">
    <source>
        <dbReference type="ARBA" id="ARBA00022884"/>
    </source>
</evidence>
<dbReference type="GO" id="GO:0070929">
    <property type="term" value="P:trans-translation"/>
    <property type="evidence" value="ECO:0007669"/>
    <property type="project" value="UniProtKB-UniRule"/>
</dbReference>
<comment type="similarity">
    <text evidence="3">Belongs to the SmpB family.</text>
</comment>
<dbReference type="NCBIfam" id="NF003843">
    <property type="entry name" value="PRK05422.1"/>
    <property type="match status" value="1"/>
</dbReference>
<dbReference type="PANTHER" id="PTHR30308">
    <property type="entry name" value="TMRNA-BINDING COMPONENT OF TRANS-TRANSLATION TAGGING COMPLEX"/>
    <property type="match status" value="1"/>
</dbReference>
<proteinExistence type="inferred from homology"/>
<comment type="caution">
    <text evidence="4">The sequence shown here is derived from an EMBL/GenBank/DDBJ whole genome shotgun (WGS) entry which is preliminary data.</text>
</comment>
<dbReference type="SUPFAM" id="SSF74982">
    <property type="entry name" value="Small protein B (SmpB)"/>
    <property type="match status" value="1"/>
</dbReference>
<comment type="function">
    <text evidence="3">Required for rescue of stalled ribosomes mediated by trans-translation. Binds to transfer-messenger RNA (tmRNA), required for stable association of tmRNA with ribosomes. tmRNA and SmpB together mimic tRNA shape, replacing the anticodon stem-loop with SmpB. tmRNA is encoded by the ssrA gene; the 2 termini fold to resemble tRNA(Ala) and it encodes a 'tag peptide', a short internal open reading frame. During trans-translation Ala-aminoacylated tmRNA acts like a tRNA, entering the A-site of stalled ribosomes, displacing the stalled mRNA. The ribosome then switches to translate the ORF on the tmRNA; the nascent peptide is terminated with the 'tag peptide' encoded by the tmRNA and targeted for degradation. The ribosome is freed to recommence translation, which seems to be the essential function of trans-translation.</text>
</comment>
<dbReference type="GO" id="GO:0003723">
    <property type="term" value="F:RNA binding"/>
    <property type="evidence" value="ECO:0007669"/>
    <property type="project" value="UniProtKB-UniRule"/>
</dbReference>
<dbReference type="EMBL" id="PEYD01000036">
    <property type="protein sequence ID" value="PIS39457.1"/>
    <property type="molecule type" value="Genomic_DNA"/>
</dbReference>
<dbReference type="Pfam" id="PF01668">
    <property type="entry name" value="SmpB"/>
    <property type="match status" value="1"/>
</dbReference>
<dbReference type="NCBIfam" id="TIGR00086">
    <property type="entry name" value="smpB"/>
    <property type="match status" value="1"/>
</dbReference>
<dbReference type="InterPro" id="IPR020081">
    <property type="entry name" value="SsrA-bd_prot_CS"/>
</dbReference>
<keyword evidence="1 3" id="KW-0963">Cytoplasm</keyword>
<dbReference type="GO" id="GO:0005829">
    <property type="term" value="C:cytosol"/>
    <property type="evidence" value="ECO:0007669"/>
    <property type="project" value="TreeGrafter"/>
</dbReference>
<evidence type="ECO:0000313" key="4">
    <source>
        <dbReference type="EMBL" id="PIS39457.1"/>
    </source>
</evidence>
<name>A0A2H0YLT5_9BACT</name>
<evidence type="ECO:0000313" key="5">
    <source>
        <dbReference type="Proteomes" id="UP000230088"/>
    </source>
</evidence>
<dbReference type="InterPro" id="IPR000037">
    <property type="entry name" value="SsrA-bd_prot"/>
</dbReference>